<gene>
    <name evidence="2" type="ORF">ENV41_02155</name>
</gene>
<comment type="caution">
    <text evidence="2">The sequence shown here is derived from an EMBL/GenBank/DDBJ whole genome shotgun (WGS) entry which is preliminary data.</text>
</comment>
<dbReference type="Pfam" id="PF14082">
    <property type="entry name" value="SduA_C"/>
    <property type="match status" value="1"/>
</dbReference>
<dbReference type="AlphaFoldDB" id="A0A7V3JA41"/>
<protein>
    <submittedName>
        <fullName evidence="2">DUF4263 domain-containing protein</fullName>
    </submittedName>
</protein>
<reference evidence="2" key="1">
    <citation type="journal article" date="2020" name="mSystems">
        <title>Genome- and Community-Level Interaction Insights into Carbon Utilization and Element Cycling Functions of Hydrothermarchaeota in Hydrothermal Sediment.</title>
        <authorList>
            <person name="Zhou Z."/>
            <person name="Liu Y."/>
            <person name="Xu W."/>
            <person name="Pan J."/>
            <person name="Luo Z.H."/>
            <person name="Li M."/>
        </authorList>
    </citation>
    <scope>NUCLEOTIDE SEQUENCE [LARGE SCALE GENOMIC DNA]</scope>
    <source>
        <strain evidence="2">SpSt-757</strain>
    </source>
</reference>
<accession>A0A7V3JA41</accession>
<feature type="domain" description="Shedu protein SduA C-terminal" evidence="1">
    <location>
        <begin position="202"/>
        <end position="371"/>
    </location>
</feature>
<proteinExistence type="predicted"/>
<evidence type="ECO:0000259" key="1">
    <source>
        <dbReference type="Pfam" id="PF14082"/>
    </source>
</evidence>
<dbReference type="InterPro" id="IPR025359">
    <property type="entry name" value="SduA_C"/>
</dbReference>
<dbReference type="EMBL" id="DTGG01000072">
    <property type="protein sequence ID" value="HFZ08918.1"/>
    <property type="molecule type" value="Genomic_DNA"/>
</dbReference>
<name>A0A7V3JA41_UNCC3</name>
<sequence length="382" mass="44104">MNFVPNKLRRLLGWSEKSNDFVIGKDRFSDIEINSTSRDENFYYFFHRGKQSLIKQFVLSEGKQVDYICKVVLIKKADKFTPRLAISVRDKARSIVNTEISETTNIKASVSLEDCHENFWQLIAFLQSLREIDIPRERFSLVSQTEREIVSALRGRGTASIVSIIKQLSELGDISLTPKDINSLLRRREKLNEFKKALTDHSSDENWWQNFFDQNKWIFGYGLNYQILKHQQSQPYYGGTRVDGKGAQRGDNLMSTAGDLNFTVLVEIKTPATPLLQGEKEIRNGAWSLSKNLTDALSQIQANIQMWERYGSEQPENRDRFDKSSVFTVKPKGIIVIGSLKQLSGSRSQHETFQRFRQSIHGVEIITFDELFERAKFIVENE</sequence>
<evidence type="ECO:0000313" key="2">
    <source>
        <dbReference type="EMBL" id="HFZ08918.1"/>
    </source>
</evidence>
<organism evidence="2">
    <name type="scientific">candidate division CPR3 bacterium</name>
    <dbReference type="NCBI Taxonomy" id="2268181"/>
    <lineage>
        <taxon>Bacteria</taxon>
        <taxon>Bacteria division CPR3</taxon>
    </lineage>
</organism>